<proteinExistence type="predicted"/>
<reference evidence="2" key="1">
    <citation type="journal article" date="2020" name="Stud. Mycol.">
        <title>101 Dothideomycetes genomes: a test case for predicting lifestyles and emergence of pathogens.</title>
        <authorList>
            <person name="Haridas S."/>
            <person name="Albert R."/>
            <person name="Binder M."/>
            <person name="Bloem J."/>
            <person name="Labutti K."/>
            <person name="Salamov A."/>
            <person name="Andreopoulos B."/>
            <person name="Baker S."/>
            <person name="Barry K."/>
            <person name="Bills G."/>
            <person name="Bluhm B."/>
            <person name="Cannon C."/>
            <person name="Castanera R."/>
            <person name="Culley D."/>
            <person name="Daum C."/>
            <person name="Ezra D."/>
            <person name="Gonzalez J."/>
            <person name="Henrissat B."/>
            <person name="Kuo A."/>
            <person name="Liang C."/>
            <person name="Lipzen A."/>
            <person name="Lutzoni F."/>
            <person name="Magnuson J."/>
            <person name="Mondo S."/>
            <person name="Nolan M."/>
            <person name="Ohm R."/>
            <person name="Pangilinan J."/>
            <person name="Park H.-J."/>
            <person name="Ramirez L."/>
            <person name="Alfaro M."/>
            <person name="Sun H."/>
            <person name="Tritt A."/>
            <person name="Yoshinaga Y."/>
            <person name="Zwiers L.-H."/>
            <person name="Turgeon B."/>
            <person name="Goodwin S."/>
            <person name="Spatafora J."/>
            <person name="Crous P."/>
            <person name="Grigoriev I."/>
        </authorList>
    </citation>
    <scope>NUCLEOTIDE SEQUENCE</scope>
    <source>
        <strain evidence="2">HMLAC05119</strain>
    </source>
</reference>
<accession>A0A6A5QJ05</accession>
<feature type="region of interest" description="Disordered" evidence="1">
    <location>
        <begin position="96"/>
        <end position="115"/>
    </location>
</feature>
<evidence type="ECO:0000256" key="1">
    <source>
        <dbReference type="SAM" id="MobiDB-lite"/>
    </source>
</evidence>
<sequence>MTGAELQQYDAADFHTVRHKRVTLCSYISVKISLGGITVAFTPVESSCPPRPCALRIFSRAPSLTLSLATLHHNLHIGSGLDTHSERKHEPWRIKGKGRTPRIFSPARSPGRAPIDDLRVHPHDHSNTFHETHHPSQYLGQSPSNLSSSPLPISLLSTSKLVNAETAPIFAPKLDILRKEPMRLIVDSANISTFFAKHGHGLSGYNPSGYSFNFRQPSSTCIAITRHPLADLDDILSAVRRCIIVQSSWSELRKRVGFMLREAMTDEFDDPRSPNHPEGAKRGGLREDLTRRHVNAYPGVLVTRHVDDVREAEWEEVWGENTK</sequence>
<protein>
    <submittedName>
        <fullName evidence="2">Uncharacterized protein</fullName>
    </submittedName>
</protein>
<organism evidence="2 3">
    <name type="scientific">Ampelomyces quisqualis</name>
    <name type="common">Powdery mildew agent</name>
    <dbReference type="NCBI Taxonomy" id="50730"/>
    <lineage>
        <taxon>Eukaryota</taxon>
        <taxon>Fungi</taxon>
        <taxon>Dikarya</taxon>
        <taxon>Ascomycota</taxon>
        <taxon>Pezizomycotina</taxon>
        <taxon>Dothideomycetes</taxon>
        <taxon>Pleosporomycetidae</taxon>
        <taxon>Pleosporales</taxon>
        <taxon>Pleosporineae</taxon>
        <taxon>Phaeosphaeriaceae</taxon>
        <taxon>Ampelomyces</taxon>
    </lineage>
</organism>
<gene>
    <name evidence="2" type="ORF">BDU57DRAFT_596145</name>
</gene>
<evidence type="ECO:0000313" key="3">
    <source>
        <dbReference type="Proteomes" id="UP000800096"/>
    </source>
</evidence>
<evidence type="ECO:0000313" key="2">
    <source>
        <dbReference type="EMBL" id="KAF1915701.1"/>
    </source>
</evidence>
<dbReference type="EMBL" id="ML979136">
    <property type="protein sequence ID" value="KAF1915701.1"/>
    <property type="molecule type" value="Genomic_DNA"/>
</dbReference>
<name>A0A6A5QJ05_AMPQU</name>
<dbReference type="AlphaFoldDB" id="A0A6A5QJ05"/>
<dbReference type="Proteomes" id="UP000800096">
    <property type="component" value="Unassembled WGS sequence"/>
</dbReference>
<keyword evidence="3" id="KW-1185">Reference proteome</keyword>